<dbReference type="PANTHER" id="PTHR22932">
    <property type="entry name" value="TELOMERASE-BINDING PROTEIN P23 HSP90 CO-CHAPERONE"/>
    <property type="match status" value="1"/>
</dbReference>
<name>A0AAD4CSD5_ASPNN</name>
<gene>
    <name evidence="4" type="primary">PTGES3</name>
    <name evidence="4" type="ORF">FE257_003309</name>
</gene>
<evidence type="ECO:0000259" key="3">
    <source>
        <dbReference type="PROSITE" id="PS51203"/>
    </source>
</evidence>
<comment type="similarity">
    <text evidence="1">Belongs to the p23/wos2 family.</text>
</comment>
<feature type="domain" description="CS" evidence="3">
    <location>
        <begin position="6"/>
        <end position="104"/>
    </location>
</feature>
<dbReference type="GO" id="GO:0005829">
    <property type="term" value="C:cytosol"/>
    <property type="evidence" value="ECO:0007669"/>
    <property type="project" value="TreeGrafter"/>
</dbReference>
<sequence length="230" mass="24677">MPDLKVIHPEVTWAQRSSSTEPERNYLYVNIKASDVPKESASLKITPTNVTFAGDSGKGVRYEASLDLYGEIDPENSKVNHSAREVELVLRKKELKEEFWPRLLKTTQKIHFLKTDFDKWVDEDEQDEAPEEDYANNMGGFEGMGGGAGGEGGLGNIDFSKLGAGLEGMGGMPGMEGMGGMPGMPDLASMMAAGGAGGAEGEAEEDMPELEEADAKAQGSAKSSKIEEIP</sequence>
<evidence type="ECO:0000256" key="1">
    <source>
        <dbReference type="ARBA" id="ARBA00025733"/>
    </source>
</evidence>
<dbReference type="FunFam" id="2.60.40.790:FF:000013">
    <property type="entry name" value="Very-long-chain (3R)-3-hydroxyacyl-CoA dehydratase"/>
    <property type="match status" value="1"/>
</dbReference>
<protein>
    <submittedName>
        <fullName evidence="4">Prostaglandin E synthase 3 (Cytosolic)</fullName>
    </submittedName>
</protein>
<dbReference type="Gene3D" id="2.60.40.790">
    <property type="match status" value="1"/>
</dbReference>
<reference evidence="4" key="2">
    <citation type="submission" date="2020-02" db="EMBL/GenBank/DDBJ databases">
        <authorList>
            <person name="Gilchrist C.L.M."/>
            <person name="Chooi Y.-H."/>
        </authorList>
    </citation>
    <scope>NUCLEOTIDE SEQUENCE</scope>
    <source>
        <strain evidence="4">MST-FP2251</strain>
    </source>
</reference>
<dbReference type="EMBL" id="VCAU01000016">
    <property type="protein sequence ID" value="KAF9891825.1"/>
    <property type="molecule type" value="Genomic_DNA"/>
</dbReference>
<feature type="region of interest" description="Disordered" evidence="2">
    <location>
        <begin position="183"/>
        <end position="230"/>
    </location>
</feature>
<dbReference type="SUPFAM" id="SSF49764">
    <property type="entry name" value="HSP20-like chaperones"/>
    <property type="match status" value="1"/>
</dbReference>
<dbReference type="GO" id="GO:0051087">
    <property type="term" value="F:protein-folding chaperone binding"/>
    <property type="evidence" value="ECO:0007669"/>
    <property type="project" value="TreeGrafter"/>
</dbReference>
<keyword evidence="5" id="KW-1185">Reference proteome</keyword>
<evidence type="ECO:0000256" key="2">
    <source>
        <dbReference type="SAM" id="MobiDB-lite"/>
    </source>
</evidence>
<dbReference type="PANTHER" id="PTHR22932:SF1">
    <property type="entry name" value="CO-CHAPERONE PROTEIN DAF-41"/>
    <property type="match status" value="1"/>
</dbReference>
<reference evidence="4" key="1">
    <citation type="journal article" date="2019" name="Beilstein J. Org. Chem.">
        <title>Nanangenines: drimane sesquiterpenoids as the dominant metabolite cohort of a novel Australian fungus, Aspergillus nanangensis.</title>
        <authorList>
            <person name="Lacey H.J."/>
            <person name="Gilchrist C.L.M."/>
            <person name="Crombie A."/>
            <person name="Kalaitzis J.A."/>
            <person name="Vuong D."/>
            <person name="Rutledge P.J."/>
            <person name="Turner P."/>
            <person name="Pitt J.I."/>
            <person name="Lacey E."/>
            <person name="Chooi Y.H."/>
            <person name="Piggott A.M."/>
        </authorList>
    </citation>
    <scope>NUCLEOTIDE SEQUENCE</scope>
    <source>
        <strain evidence="4">MST-FP2251</strain>
    </source>
</reference>
<dbReference type="InterPro" id="IPR008978">
    <property type="entry name" value="HSP20-like_chaperone"/>
</dbReference>
<dbReference type="Pfam" id="PF04969">
    <property type="entry name" value="CS"/>
    <property type="match status" value="1"/>
</dbReference>
<dbReference type="InterPro" id="IPR007052">
    <property type="entry name" value="CS_dom"/>
</dbReference>
<evidence type="ECO:0000313" key="4">
    <source>
        <dbReference type="EMBL" id="KAF9891825.1"/>
    </source>
</evidence>
<dbReference type="GO" id="GO:0051879">
    <property type="term" value="F:Hsp90 protein binding"/>
    <property type="evidence" value="ECO:0007669"/>
    <property type="project" value="InterPro"/>
</dbReference>
<dbReference type="AlphaFoldDB" id="A0AAD4CSD5"/>
<dbReference type="GO" id="GO:0051131">
    <property type="term" value="P:chaperone-mediated protein complex assembly"/>
    <property type="evidence" value="ECO:0007669"/>
    <property type="project" value="TreeGrafter"/>
</dbReference>
<comment type="caution">
    <text evidence="4">The sequence shown here is derived from an EMBL/GenBank/DDBJ whole genome shotgun (WGS) entry which is preliminary data.</text>
</comment>
<feature type="compositionally biased region" description="Acidic residues" evidence="2">
    <location>
        <begin position="201"/>
        <end position="212"/>
    </location>
</feature>
<organism evidence="4 5">
    <name type="scientific">Aspergillus nanangensis</name>
    <dbReference type="NCBI Taxonomy" id="2582783"/>
    <lineage>
        <taxon>Eukaryota</taxon>
        <taxon>Fungi</taxon>
        <taxon>Dikarya</taxon>
        <taxon>Ascomycota</taxon>
        <taxon>Pezizomycotina</taxon>
        <taxon>Eurotiomycetes</taxon>
        <taxon>Eurotiomycetidae</taxon>
        <taxon>Eurotiales</taxon>
        <taxon>Aspergillaceae</taxon>
        <taxon>Aspergillus</taxon>
        <taxon>Aspergillus subgen. Circumdati</taxon>
    </lineage>
</organism>
<dbReference type="GO" id="GO:0006457">
    <property type="term" value="P:protein folding"/>
    <property type="evidence" value="ECO:0007669"/>
    <property type="project" value="TreeGrafter"/>
</dbReference>
<dbReference type="Proteomes" id="UP001194746">
    <property type="component" value="Unassembled WGS sequence"/>
</dbReference>
<dbReference type="CDD" id="cd06465">
    <property type="entry name" value="p23_hB-ind1_like"/>
    <property type="match status" value="1"/>
</dbReference>
<proteinExistence type="inferred from homology"/>
<accession>A0AAD4CSD5</accession>
<dbReference type="GO" id="GO:0005634">
    <property type="term" value="C:nucleus"/>
    <property type="evidence" value="ECO:0007669"/>
    <property type="project" value="TreeGrafter"/>
</dbReference>
<evidence type="ECO:0000313" key="5">
    <source>
        <dbReference type="Proteomes" id="UP001194746"/>
    </source>
</evidence>
<dbReference type="PROSITE" id="PS51203">
    <property type="entry name" value="CS"/>
    <property type="match status" value="1"/>
</dbReference>
<dbReference type="InterPro" id="IPR045250">
    <property type="entry name" value="p23-like"/>
</dbReference>